<evidence type="ECO:0000256" key="1">
    <source>
        <dbReference type="SAM" id="SignalP"/>
    </source>
</evidence>
<sequence length="383" mass="42145">MKKISLLLIAFIATLSFNACSDDDEFTFVAKPDPEGISFENTPLASYELEAENENNLAERFVWNAANFDAPTPVKYELQSSADNTFDGITVLASDLTETNYGVTIKSMITLAEDAGLDSDPETEAPNTGNLFFRVRAYVGDKTSNLVEQLSDTLSLNVVLVEPTDGAEPIELKPQFYLVGDATAAGWNPDNTNTPLFRDPENDNAYYFTGRFAGGADVEGFKLLETLGEWQPQWGLDGTDVSNNEILGGDPSAFKVSEDAYYSFSINKEDLTYTWEKYDASAAPIYSSIGILGDATEGGWDEDQDMIKSTFDPHIWYIEGITITDGEAKFRLDNEWETSWGADTALSGQGTIGGPNIPATAGTYNVWFNDIDGRYLFIRQVTE</sequence>
<feature type="chain" id="PRO_5045881191" evidence="1">
    <location>
        <begin position="22"/>
        <end position="383"/>
    </location>
</feature>
<protein>
    <submittedName>
        <fullName evidence="3">SusF/SusE family outer membrane protein</fullName>
    </submittedName>
</protein>
<evidence type="ECO:0000313" key="4">
    <source>
        <dbReference type="Proteomes" id="UP000829517"/>
    </source>
</evidence>
<keyword evidence="1" id="KW-0732">Signal</keyword>
<keyword evidence="4" id="KW-1185">Reference proteome</keyword>
<dbReference type="InterPro" id="IPR025970">
    <property type="entry name" value="SusE"/>
</dbReference>
<reference evidence="3 4" key="1">
    <citation type="submission" date="2021-01" db="EMBL/GenBank/DDBJ databases">
        <title>Genome sequencing of Joostella atrarenae M1-2 (= KCTC 23194).</title>
        <authorList>
            <person name="Zakaria M.R."/>
            <person name="Lam M.Q."/>
            <person name="Chong C.S."/>
        </authorList>
    </citation>
    <scope>NUCLEOTIDE SEQUENCE [LARGE SCALE GENOMIC DNA]</scope>
    <source>
        <strain evidence="3 4">M1-2</strain>
    </source>
</reference>
<dbReference type="Pfam" id="PF14292">
    <property type="entry name" value="SusE"/>
    <property type="match status" value="1"/>
</dbReference>
<evidence type="ECO:0000313" key="3">
    <source>
        <dbReference type="EMBL" id="MCF8713943.1"/>
    </source>
</evidence>
<feature type="signal peptide" evidence="1">
    <location>
        <begin position="1"/>
        <end position="21"/>
    </location>
</feature>
<organism evidence="3 4">
    <name type="scientific">Joostella atrarenae</name>
    <dbReference type="NCBI Taxonomy" id="679257"/>
    <lineage>
        <taxon>Bacteria</taxon>
        <taxon>Pseudomonadati</taxon>
        <taxon>Bacteroidota</taxon>
        <taxon>Flavobacteriia</taxon>
        <taxon>Flavobacteriales</taxon>
        <taxon>Flavobacteriaceae</taxon>
        <taxon>Joostella</taxon>
    </lineage>
</organism>
<feature type="domain" description="SusE outer membrane protein" evidence="2">
    <location>
        <begin position="22"/>
        <end position="120"/>
    </location>
</feature>
<comment type="caution">
    <text evidence="3">The sequence shown here is derived from an EMBL/GenBank/DDBJ whole genome shotgun (WGS) entry which is preliminary data.</text>
</comment>
<dbReference type="Proteomes" id="UP000829517">
    <property type="component" value="Unassembled WGS sequence"/>
</dbReference>
<proteinExistence type="predicted"/>
<evidence type="ECO:0000259" key="2">
    <source>
        <dbReference type="Pfam" id="PF14292"/>
    </source>
</evidence>
<name>A0ABS9J0J1_9FLAO</name>
<gene>
    <name evidence="3" type="ORF">JM658_03800</name>
</gene>
<accession>A0ABS9J0J1</accession>
<dbReference type="EMBL" id="JAETXX010000001">
    <property type="protein sequence ID" value="MCF8713943.1"/>
    <property type="molecule type" value="Genomic_DNA"/>
</dbReference>
<dbReference type="Gene3D" id="2.60.40.3620">
    <property type="match status" value="2"/>
</dbReference>